<dbReference type="PANTHER" id="PTHR43811">
    <property type="entry name" value="FKBP-TYPE PEPTIDYL-PROLYL CIS-TRANS ISOMERASE FKPA"/>
    <property type="match status" value="1"/>
</dbReference>
<feature type="non-terminal residue" evidence="9">
    <location>
        <position position="1"/>
    </location>
</feature>
<evidence type="ECO:0000256" key="2">
    <source>
        <dbReference type="ARBA" id="ARBA00006577"/>
    </source>
</evidence>
<feature type="domain" description="PPIase FKBP-type" evidence="8">
    <location>
        <begin position="100"/>
        <end position="186"/>
    </location>
</feature>
<accession>A0A6J4QEA5</accession>
<evidence type="ECO:0000256" key="7">
    <source>
        <dbReference type="SAM" id="MobiDB-lite"/>
    </source>
</evidence>
<dbReference type="EMBL" id="CADCUS010000507">
    <property type="protein sequence ID" value="CAA9435556.1"/>
    <property type="molecule type" value="Genomic_DNA"/>
</dbReference>
<evidence type="ECO:0000256" key="5">
    <source>
        <dbReference type="PROSITE-ProRule" id="PRU00277"/>
    </source>
</evidence>
<gene>
    <name evidence="9" type="ORF">AVDCRST_MAG66-3557</name>
</gene>
<dbReference type="SUPFAM" id="SSF54534">
    <property type="entry name" value="FKBP-like"/>
    <property type="match status" value="1"/>
</dbReference>
<dbReference type="InterPro" id="IPR046357">
    <property type="entry name" value="PPIase_dom_sf"/>
</dbReference>
<name>A0A6J4QEA5_9PSEU</name>
<dbReference type="Pfam" id="PF00254">
    <property type="entry name" value="FKBP_C"/>
    <property type="match status" value="1"/>
</dbReference>
<comment type="similarity">
    <text evidence="2 6">Belongs to the FKBP-type PPIase family.</text>
</comment>
<protein>
    <recommendedName>
        <fullName evidence="6">Peptidyl-prolyl cis-trans isomerase</fullName>
        <ecNumber evidence="6">5.2.1.8</ecNumber>
    </recommendedName>
</protein>
<feature type="region of interest" description="Disordered" evidence="7">
    <location>
        <begin position="18"/>
        <end position="82"/>
    </location>
</feature>
<proteinExistence type="inferred from homology"/>
<dbReference type="PANTHER" id="PTHR43811:SF19">
    <property type="entry name" value="39 KDA FK506-BINDING NUCLEAR PROTEIN"/>
    <property type="match status" value="1"/>
</dbReference>
<dbReference type="PROSITE" id="PS50059">
    <property type="entry name" value="FKBP_PPIASE"/>
    <property type="match status" value="1"/>
</dbReference>
<organism evidence="9">
    <name type="scientific">uncultured Pseudonocardia sp</name>
    <dbReference type="NCBI Taxonomy" id="211455"/>
    <lineage>
        <taxon>Bacteria</taxon>
        <taxon>Bacillati</taxon>
        <taxon>Actinomycetota</taxon>
        <taxon>Actinomycetes</taxon>
        <taxon>Pseudonocardiales</taxon>
        <taxon>Pseudonocardiaceae</taxon>
        <taxon>Pseudonocardia</taxon>
        <taxon>environmental samples</taxon>
    </lineage>
</organism>
<evidence type="ECO:0000256" key="6">
    <source>
        <dbReference type="RuleBase" id="RU003915"/>
    </source>
</evidence>
<dbReference type="EC" id="5.2.1.8" evidence="6"/>
<keyword evidence="4 5" id="KW-0413">Isomerase</keyword>
<reference evidence="9" key="1">
    <citation type="submission" date="2020-02" db="EMBL/GenBank/DDBJ databases">
        <authorList>
            <person name="Meier V. D."/>
        </authorList>
    </citation>
    <scope>NUCLEOTIDE SEQUENCE</scope>
    <source>
        <strain evidence="9">AVDCRST_MAG66</strain>
    </source>
</reference>
<comment type="catalytic activity">
    <reaction evidence="1 5 6">
        <text>[protein]-peptidylproline (omega=180) = [protein]-peptidylproline (omega=0)</text>
        <dbReference type="Rhea" id="RHEA:16237"/>
        <dbReference type="Rhea" id="RHEA-COMP:10747"/>
        <dbReference type="Rhea" id="RHEA-COMP:10748"/>
        <dbReference type="ChEBI" id="CHEBI:83833"/>
        <dbReference type="ChEBI" id="CHEBI:83834"/>
        <dbReference type="EC" id="5.2.1.8"/>
    </reaction>
</comment>
<evidence type="ECO:0000256" key="3">
    <source>
        <dbReference type="ARBA" id="ARBA00023110"/>
    </source>
</evidence>
<keyword evidence="3 5" id="KW-0697">Rotamase</keyword>
<evidence type="ECO:0000313" key="9">
    <source>
        <dbReference type="EMBL" id="CAA9435556.1"/>
    </source>
</evidence>
<evidence type="ECO:0000259" key="8">
    <source>
        <dbReference type="PROSITE" id="PS50059"/>
    </source>
</evidence>
<dbReference type="InterPro" id="IPR001179">
    <property type="entry name" value="PPIase_FKBP_dom"/>
</dbReference>
<evidence type="ECO:0000256" key="4">
    <source>
        <dbReference type="ARBA" id="ARBA00023235"/>
    </source>
</evidence>
<sequence>LVTTVLAGSLVVALAGCTSSEGPSTAAPGSPAPSSAAPSSAAPPSAAPAPAGEPGGVPGLSGDPTDLTAPTQAGPGTGEAPTELLTSDVVVGSGTPATPTDTVAVRYTGTTWADGELFDSSWRSGDAPVEFPLDGVIPGFAQGIEGMAPGGRRVIVMPATLAYGENPSGGAPGGPLVFVVDLVSIV</sequence>
<dbReference type="GO" id="GO:0003755">
    <property type="term" value="F:peptidyl-prolyl cis-trans isomerase activity"/>
    <property type="evidence" value="ECO:0007669"/>
    <property type="project" value="UniProtKB-UniRule"/>
</dbReference>
<evidence type="ECO:0000256" key="1">
    <source>
        <dbReference type="ARBA" id="ARBA00000971"/>
    </source>
</evidence>
<dbReference type="Gene3D" id="3.10.50.40">
    <property type="match status" value="1"/>
</dbReference>
<feature type="compositionally biased region" description="Low complexity" evidence="7">
    <location>
        <begin position="19"/>
        <end position="52"/>
    </location>
</feature>
<dbReference type="AlphaFoldDB" id="A0A6J4QEA5"/>